<dbReference type="Proteomes" id="UP000000917">
    <property type="component" value="Segment"/>
</dbReference>
<evidence type="ECO:0000313" key="2">
    <source>
        <dbReference type="Proteomes" id="UP000000917"/>
    </source>
</evidence>
<name>Q56F01_9CAUD</name>
<sequence length="125" mass="14359">MFQIIFIAGLVLGLIACCFSTWDSRWRKKARNEQAKINTWLAKYGISMNFKNGVVGAFEKVVFFMPGGDNAIFSECKGINFRKAYKMLEQIRKDDIANPDFDQTGNLMSILYLSQAKIEKTIWDK</sequence>
<reference evidence="1 2" key="1">
    <citation type="submission" date="2005-03" db="EMBL/GenBank/DDBJ databases">
        <title>Comparative analysis of the Aeromonas bacteriophage 31 genome.</title>
        <authorList>
            <person name="Nolan J.M."/>
            <person name="Petrov V."/>
            <person name="Bertrand C."/>
            <person name="Krisch H.M."/>
            <person name="Karam J.D."/>
        </authorList>
    </citation>
    <scope>NUCLEOTIDE SEQUENCE [LARGE SCALE GENOMIC DNA]</scope>
</reference>
<dbReference type="RefSeq" id="YP_238739.1">
    <property type="nucleotide sequence ID" value="NC_007022.1"/>
</dbReference>
<accession>Q56F01</accession>
<protein>
    <submittedName>
        <fullName evidence="1">Uncharacterized protein PHG31ORF010c</fullName>
    </submittedName>
</protein>
<gene>
    <name evidence="1" type="primary">PHG31ORF010c</name>
    <name evidence="1" type="ORF">PHG31p10</name>
</gene>
<dbReference type="EMBL" id="AY962392">
    <property type="protein sequence ID" value="AAX63499.1"/>
    <property type="molecule type" value="Genomic_DNA"/>
</dbReference>
<organism evidence="1 2">
    <name type="scientific">Aeromonas phage 31</name>
    <dbReference type="NCBI Taxonomy" id="321023"/>
    <lineage>
        <taxon>Viruses</taxon>
        <taxon>Duplodnaviria</taxon>
        <taxon>Heunggongvirae</taxon>
        <taxon>Uroviricota</taxon>
        <taxon>Caudoviricetes</taxon>
        <taxon>Pantevenvirales</taxon>
        <taxon>Straboviridae</taxon>
        <taxon>Biquartavirus</taxon>
        <taxon>Biquartavirus 44RR2</taxon>
    </lineage>
</organism>
<proteinExistence type="predicted"/>
<evidence type="ECO:0000313" key="1">
    <source>
        <dbReference type="EMBL" id="AAX63499.1"/>
    </source>
</evidence>
<dbReference type="GeneID" id="3416626"/>
<dbReference type="KEGG" id="vg:3416626"/>